<dbReference type="PANTHER" id="PTHR12792:SF0">
    <property type="entry name" value="SEPARIN"/>
    <property type="match status" value="1"/>
</dbReference>
<protein>
    <recommendedName>
        <fullName evidence="2">separase</fullName>
        <ecNumber evidence="2">3.4.22.49</ecNumber>
    </recommendedName>
</protein>
<feature type="compositionally biased region" description="Polar residues" evidence="5">
    <location>
        <begin position="525"/>
        <end position="537"/>
    </location>
</feature>
<dbReference type="PROSITE" id="PS51700">
    <property type="entry name" value="SEPARIN"/>
    <property type="match status" value="1"/>
</dbReference>
<evidence type="ECO:0000313" key="7">
    <source>
        <dbReference type="EMBL" id="KAE8242758.1"/>
    </source>
</evidence>
<comment type="caution">
    <text evidence="7">The sequence shown here is derived from an EMBL/GenBank/DDBJ whole genome shotgun (WGS) entry which is preliminary data.</text>
</comment>
<evidence type="ECO:0000256" key="2">
    <source>
        <dbReference type="ARBA" id="ARBA00012489"/>
    </source>
</evidence>
<dbReference type="GO" id="GO:0006508">
    <property type="term" value="P:proteolysis"/>
    <property type="evidence" value="ECO:0007669"/>
    <property type="project" value="InterPro"/>
</dbReference>
<evidence type="ECO:0000256" key="1">
    <source>
        <dbReference type="ARBA" id="ARBA00000451"/>
    </source>
</evidence>
<gene>
    <name evidence="7" type="ORF">A4X06_0g6771</name>
</gene>
<feature type="region of interest" description="Disordered" evidence="5">
    <location>
        <begin position="1"/>
        <end position="130"/>
    </location>
</feature>
<dbReference type="PANTHER" id="PTHR12792">
    <property type="entry name" value="EXTRA SPINDLE POLES 1-RELATED"/>
    <property type="match status" value="1"/>
</dbReference>
<feature type="domain" description="Peptidase C50" evidence="6">
    <location>
        <begin position="1585"/>
        <end position="1683"/>
    </location>
</feature>
<reference evidence="7" key="1">
    <citation type="submission" date="2016-04" db="EMBL/GenBank/DDBJ databases">
        <authorList>
            <person name="Nguyen H.D."/>
            <person name="Samba Siva P."/>
            <person name="Cullis J."/>
            <person name="Levesque C.A."/>
            <person name="Hambleton S."/>
        </authorList>
    </citation>
    <scope>NUCLEOTIDE SEQUENCE</scope>
    <source>
        <strain evidence="7">DAOMC 236426</strain>
    </source>
</reference>
<comment type="catalytic activity">
    <reaction evidence="1">
        <text>All bonds known to be hydrolyzed by this endopeptidase have arginine in P1 and an acidic residue in P4. P6 is often occupied by an acidic residue or by a hydroxy-amino-acid residue, the phosphorylation of which enhances cleavage.</text>
        <dbReference type="EC" id="3.4.22.49"/>
    </reaction>
</comment>
<keyword evidence="3" id="KW-0378">Hydrolase</keyword>
<dbReference type="GO" id="GO:0044732">
    <property type="term" value="C:mitotic spindle pole body"/>
    <property type="evidence" value="ECO:0007669"/>
    <property type="project" value="TreeGrafter"/>
</dbReference>
<dbReference type="EMBL" id="LWDE02001040">
    <property type="protein sequence ID" value="KAE8242758.1"/>
    <property type="molecule type" value="Genomic_DNA"/>
</dbReference>
<dbReference type="GO" id="GO:0004197">
    <property type="term" value="F:cysteine-type endopeptidase activity"/>
    <property type="evidence" value="ECO:0007669"/>
    <property type="project" value="InterPro"/>
</dbReference>
<keyword evidence="4" id="KW-0159">Chromosome partition</keyword>
<feature type="compositionally biased region" description="Polar residues" evidence="5">
    <location>
        <begin position="89"/>
        <end position="98"/>
    </location>
</feature>
<dbReference type="GO" id="GO:0005634">
    <property type="term" value="C:nucleus"/>
    <property type="evidence" value="ECO:0007669"/>
    <property type="project" value="InterPro"/>
</dbReference>
<dbReference type="GO" id="GO:0051307">
    <property type="term" value="P:meiotic chromosome separation"/>
    <property type="evidence" value="ECO:0007669"/>
    <property type="project" value="TreeGrafter"/>
</dbReference>
<evidence type="ECO:0000256" key="5">
    <source>
        <dbReference type="SAM" id="MobiDB-lite"/>
    </source>
</evidence>
<dbReference type="InterPro" id="IPR030397">
    <property type="entry name" value="SEPARIN_core_dom"/>
</dbReference>
<feature type="region of interest" description="Disordered" evidence="5">
    <location>
        <begin position="476"/>
        <end position="553"/>
    </location>
</feature>
<dbReference type="GO" id="GO:0005737">
    <property type="term" value="C:cytoplasm"/>
    <property type="evidence" value="ECO:0007669"/>
    <property type="project" value="TreeGrafter"/>
</dbReference>
<dbReference type="Pfam" id="PF03568">
    <property type="entry name" value="Separin_C"/>
    <property type="match status" value="1"/>
</dbReference>
<dbReference type="GO" id="GO:0072686">
    <property type="term" value="C:mitotic spindle"/>
    <property type="evidence" value="ECO:0007669"/>
    <property type="project" value="TreeGrafter"/>
</dbReference>
<feature type="compositionally biased region" description="Low complexity" evidence="5">
    <location>
        <begin position="541"/>
        <end position="550"/>
    </location>
</feature>
<dbReference type="InterPro" id="IPR005314">
    <property type="entry name" value="Peptidase_C50"/>
</dbReference>
<feature type="compositionally biased region" description="Low complexity" evidence="5">
    <location>
        <begin position="1"/>
        <end position="88"/>
    </location>
</feature>
<accession>A0A8X7MNH7</accession>
<keyword evidence="8" id="KW-1185">Reference proteome</keyword>
<evidence type="ECO:0000313" key="8">
    <source>
        <dbReference type="Proteomes" id="UP000077684"/>
    </source>
</evidence>
<organism evidence="7 8">
    <name type="scientific">Tilletia controversa</name>
    <name type="common">dwarf bunt fungus</name>
    <dbReference type="NCBI Taxonomy" id="13291"/>
    <lineage>
        <taxon>Eukaryota</taxon>
        <taxon>Fungi</taxon>
        <taxon>Dikarya</taxon>
        <taxon>Basidiomycota</taxon>
        <taxon>Ustilaginomycotina</taxon>
        <taxon>Exobasidiomycetes</taxon>
        <taxon>Tilletiales</taxon>
        <taxon>Tilletiaceae</taxon>
        <taxon>Tilletia</taxon>
    </lineage>
</organism>
<name>A0A8X7MNH7_9BASI</name>
<feature type="region of interest" description="Disordered" evidence="5">
    <location>
        <begin position="797"/>
        <end position="831"/>
    </location>
</feature>
<evidence type="ECO:0000259" key="6">
    <source>
        <dbReference type="PROSITE" id="PS51700"/>
    </source>
</evidence>
<sequence>MPTASSAVATSTAPRTAKTAPPAPAAGRPTARTLTTRSAATATATATSSSARPATAAPSTAKPTAATRRTATKTATAASSAAKSAPKTVTCTAAPSAQPQSRARAPSTASAPKPAPKPQETTTQSPHAAQAAALKAQCAAAHHEAAKLYTERNFQHAIPLFEQAVQLAQQAEIAYALLRSDTPTSHLPTFDADTLKRKTTNMRRLDILAVCYRMNGQPRLYYETTKRAFEAVPTAQVEELHKLLKTNGLNEVFSSPEWSRLAAMVRDWLDLACFDPVAVRPEDEDLLNSEESYFLALLEEEFPLCKEWDHRAYVDANPFDLCKAALLEHYMNTSLELNMHRENAPFACLKIYNHCIVDYEDEDSEMVYCPIRQARVRMRYLQTKLLNPPSSDHEVGNLLEDVNKIVELLEDKPGVDAGLSRFVAQYMASAYLLRIAILHHHHGTIPTDAGLDLDESVERTTMLLQQVVDMAVEQGRNSNALGGGGGGAGRPQRASLRATARANVVVPAGPPVTPPRKTKLPALGPTTTTHSRQSSADFTKKPPSSSSSSKIPLDDPARLCAQIENVCEMLSASGHGLSVLKLLRMLRRLHQLDSLAPQLDRDQYYRVCAMLGAQYLSLGQVGRARDMLGEVRKALEEGEKSVVMMSPDTQVRCLVIEVELYCALGDPSTATASYDRALLAAQGIRIQKQRYRWQAGLEQFQMLERQAMVAQACARLRLARGDLEGALVAAGLGVRGWYKLSALIGRLTVDPGTTSTWEKKGGAMPAAASAKVASASASASGGAIPGVEDPFGPAPGSEVEAAAPTPVADTGTNAATAEKEIPRRKPALQHDTPRQFPSEALVGVYWRCGGKLIDALLRCSQLLLTRGSGRDAELYALEAVDTAQALGMPLTLSRALLLRAEIRLLMGHTRAGEGRDDLARAREMLRDLWAPQASDSARIEGEAQLRRKNGVEAQESFVRGQEVLETLGEMYACVETVMQSPGGVGLRRASKVGEDGTVSEGVRLVPAAAAASSSSRGAALMPNAQARLLIRQAQAMLLGGDRAGSASLLEQVLNLPPIADEVQLHSKNVLGQIALQHAMRSLGQHTVLNSLVDGVVSAPMLSPSSKTVPASGCKAIVKALLSAHASFAEVIHSACGAGDAPLLREAASSQALVVGILHTLELGSKAGAQRGEIAFMSDWGGSVTVLREYMEAVGSKLLGMREAEMGLEEGLWLPAVHAPHLLHDGQQGGKANKLQKQKVMGLFAPPPSSSKEGKSKSKNKMDAFWSDVYSQGVQASLAGDNVELPPNWTVVNISFVPARNAILLTRQGGGTRPLSVHLRLDRMIRREEGEKEGEEEDHLTIQIAVARMEELTAAINAGVHGAVGVEGREAKVAWWEGRRRLDRELQELLTDMERFWLGAFKSILAEPTRASDEDQAILRDKLAGVLKHACAPSTKAGVKIKLDRVIVECIARLRPEHATDEDLEDVIHFVMDAFQVGGVPVPVDEVDIDGCVVEVRMALEEFWSRQNKAASEGLRQAEDDHHLFLVLDKDACAFPWESLAILRDRPVSRIPSVRFLLDRIKMAPLFCPEQRADAAENGRYYELASPKTFWLLNPGGDLKRTESRLTPWLAKQQRESGWRGITGRMPIVDELPKALEENDVFTYFGHGGAEEYIRSARIRKLKRCAVTMLWGCSSGLLRDQGELERMGTAYHYMLGGAPALVASMWDMTDLELDRISDTVFCKVGMMADGDRGAKSLVVPAAGQEGGGGGKMRGMSLTRAVAEARRDCRLPYLSGGACITYGVPVYFRASST</sequence>
<proteinExistence type="predicted"/>
<evidence type="ECO:0000256" key="4">
    <source>
        <dbReference type="ARBA" id="ARBA00022829"/>
    </source>
</evidence>
<feature type="compositionally biased region" description="Low complexity" evidence="5">
    <location>
        <begin position="99"/>
        <end position="112"/>
    </location>
</feature>
<dbReference type="EC" id="3.4.22.49" evidence="2"/>
<reference evidence="7" key="2">
    <citation type="journal article" date="2019" name="IMA Fungus">
        <title>Genome sequencing and comparison of five Tilletia species to identify candidate genes for the detection of regulated species infecting wheat.</title>
        <authorList>
            <person name="Nguyen H.D.T."/>
            <person name="Sultana T."/>
            <person name="Kesanakurti P."/>
            <person name="Hambleton S."/>
        </authorList>
    </citation>
    <scope>NUCLEOTIDE SEQUENCE</scope>
    <source>
        <strain evidence="7">DAOMC 236426</strain>
    </source>
</reference>
<evidence type="ECO:0000256" key="3">
    <source>
        <dbReference type="ARBA" id="ARBA00022801"/>
    </source>
</evidence>
<dbReference type="Proteomes" id="UP000077684">
    <property type="component" value="Unassembled WGS sequence"/>
</dbReference>